<evidence type="ECO:0000313" key="6">
    <source>
        <dbReference type="EMBL" id="GAA4291849.1"/>
    </source>
</evidence>
<keyword evidence="2" id="KW-0489">Methyltransferase</keyword>
<dbReference type="NCBIfam" id="NF040660">
    <property type="entry name" value="mycolic_MTase"/>
    <property type="match status" value="1"/>
</dbReference>
<dbReference type="PANTHER" id="PTHR43667:SF1">
    <property type="entry name" value="CYCLOPROPANE-FATTY-ACYL-PHOSPHOLIPID SYNTHASE"/>
    <property type="match status" value="1"/>
</dbReference>
<comment type="similarity">
    <text evidence="1">Belongs to the CFA/CMAS family.</text>
</comment>
<keyword evidence="5" id="KW-0443">Lipid metabolism</keyword>
<evidence type="ECO:0000256" key="3">
    <source>
        <dbReference type="ARBA" id="ARBA00022679"/>
    </source>
</evidence>
<sequence>MAASLVAVLSGGHMSDNPAGAVRTRSNFDDVRAHYDLSNEFFALFQDPTRTYSCAYFPHEDMTLQEAQLAKLDLTLDKLGLEPGMTLLDIGCGWGSMLKRAVERYDVNVVGLTLSRKQHAYCQQVLDGIDSGRSRRALLCDWAEFSEPVDRIVIIEALEHFGFHRYDDFFKFAYTALPRNGVMLLHSITALHGRQAIERGLPLTMEVARFIKFILTEIFPGGRLPMIETVEEHSTKIGFRVTNVQSLRADFAKTLDLWAGALQAHRAEAVDIQSEEVYERYMKYLTGCAGAFRTGYIDCNQFTLEK</sequence>
<reference evidence="7" key="1">
    <citation type="journal article" date="2019" name="Int. J. Syst. Evol. Microbiol.">
        <title>The Global Catalogue of Microorganisms (GCM) 10K type strain sequencing project: providing services to taxonomists for standard genome sequencing and annotation.</title>
        <authorList>
            <consortium name="The Broad Institute Genomics Platform"/>
            <consortium name="The Broad Institute Genome Sequencing Center for Infectious Disease"/>
            <person name="Wu L."/>
            <person name="Ma J."/>
        </authorList>
    </citation>
    <scope>NUCLEOTIDE SEQUENCE [LARGE SCALE GENOMIC DNA]</scope>
    <source>
        <strain evidence="7">JCM 17782</strain>
    </source>
</reference>
<dbReference type="EMBL" id="BAABGF010000043">
    <property type="protein sequence ID" value="GAA4291849.1"/>
    <property type="molecule type" value="Genomic_DNA"/>
</dbReference>
<dbReference type="PIRSF" id="PIRSF003085">
    <property type="entry name" value="CMAS"/>
    <property type="match status" value="1"/>
</dbReference>
<protein>
    <submittedName>
        <fullName evidence="6">Methoxy mycolic acid synthase MmaA3</fullName>
    </submittedName>
</protein>
<keyword evidence="4" id="KW-0949">S-adenosyl-L-methionine</keyword>
<organism evidence="6 7">
    <name type="scientific">Mycobacterium paraffinicum</name>
    <dbReference type="NCBI Taxonomy" id="53378"/>
    <lineage>
        <taxon>Bacteria</taxon>
        <taxon>Bacillati</taxon>
        <taxon>Actinomycetota</taxon>
        <taxon>Actinomycetes</taxon>
        <taxon>Mycobacteriales</taxon>
        <taxon>Mycobacteriaceae</taxon>
        <taxon>Mycobacterium</taxon>
    </lineage>
</organism>
<evidence type="ECO:0000256" key="5">
    <source>
        <dbReference type="ARBA" id="ARBA00023098"/>
    </source>
</evidence>
<dbReference type="InterPro" id="IPR050723">
    <property type="entry name" value="CFA/CMAS"/>
</dbReference>
<evidence type="ECO:0000256" key="4">
    <source>
        <dbReference type="ARBA" id="ARBA00022691"/>
    </source>
</evidence>
<dbReference type="SUPFAM" id="SSF53335">
    <property type="entry name" value="S-adenosyl-L-methionine-dependent methyltransferases"/>
    <property type="match status" value="1"/>
</dbReference>
<dbReference type="Proteomes" id="UP001501417">
    <property type="component" value="Unassembled WGS sequence"/>
</dbReference>
<keyword evidence="7" id="KW-1185">Reference proteome</keyword>
<name>A0ABP8F0Y5_9MYCO</name>
<comment type="caution">
    <text evidence="6">The sequence shown here is derived from an EMBL/GenBank/DDBJ whole genome shotgun (WGS) entry which is preliminary data.</text>
</comment>
<dbReference type="InterPro" id="IPR029063">
    <property type="entry name" value="SAM-dependent_MTases_sf"/>
</dbReference>
<dbReference type="InterPro" id="IPR047672">
    <property type="entry name" value="CMAS_actinobact"/>
</dbReference>
<accession>A0ABP8F0Y5</accession>
<dbReference type="Gene3D" id="3.40.50.150">
    <property type="entry name" value="Vaccinia Virus protein VP39"/>
    <property type="match status" value="1"/>
</dbReference>
<gene>
    <name evidence="6" type="primary">mmaA3</name>
    <name evidence="6" type="ORF">GCM10023161_38390</name>
</gene>
<dbReference type="Pfam" id="PF02353">
    <property type="entry name" value="CMAS"/>
    <property type="match status" value="1"/>
</dbReference>
<dbReference type="CDD" id="cd02440">
    <property type="entry name" value="AdoMet_MTases"/>
    <property type="match status" value="1"/>
</dbReference>
<evidence type="ECO:0000256" key="1">
    <source>
        <dbReference type="ARBA" id="ARBA00010815"/>
    </source>
</evidence>
<evidence type="ECO:0000256" key="2">
    <source>
        <dbReference type="ARBA" id="ARBA00022603"/>
    </source>
</evidence>
<dbReference type="InterPro" id="IPR003333">
    <property type="entry name" value="CMAS"/>
</dbReference>
<proteinExistence type="inferred from homology"/>
<dbReference type="PANTHER" id="PTHR43667">
    <property type="entry name" value="CYCLOPROPANE-FATTY-ACYL-PHOSPHOLIPID SYNTHASE"/>
    <property type="match status" value="1"/>
</dbReference>
<keyword evidence="3" id="KW-0808">Transferase</keyword>
<evidence type="ECO:0000313" key="7">
    <source>
        <dbReference type="Proteomes" id="UP001501417"/>
    </source>
</evidence>